<evidence type="ECO:0000256" key="5">
    <source>
        <dbReference type="ARBA" id="ARBA00022857"/>
    </source>
</evidence>
<comment type="pathway">
    <text evidence="1 9">Cofactor biosynthesis; (R)-pantothenate biosynthesis; (R)-pantoate from 3-methyl-2-oxobutanoate: step 2/2.</text>
</comment>
<dbReference type="InterPro" id="IPR008927">
    <property type="entry name" value="6-PGluconate_DH-like_C_sf"/>
</dbReference>
<evidence type="ECO:0000256" key="7">
    <source>
        <dbReference type="ARBA" id="ARBA00032024"/>
    </source>
</evidence>
<comment type="catalytic activity">
    <reaction evidence="8 9">
        <text>(R)-pantoate + NADP(+) = 2-dehydropantoate + NADPH + H(+)</text>
        <dbReference type="Rhea" id="RHEA:16233"/>
        <dbReference type="ChEBI" id="CHEBI:11561"/>
        <dbReference type="ChEBI" id="CHEBI:15378"/>
        <dbReference type="ChEBI" id="CHEBI:15980"/>
        <dbReference type="ChEBI" id="CHEBI:57783"/>
        <dbReference type="ChEBI" id="CHEBI:58349"/>
        <dbReference type="EC" id="1.1.1.169"/>
    </reaction>
</comment>
<dbReference type="Pfam" id="PF08546">
    <property type="entry name" value="ApbA_C"/>
    <property type="match status" value="1"/>
</dbReference>
<evidence type="ECO:0000256" key="4">
    <source>
        <dbReference type="ARBA" id="ARBA00019465"/>
    </source>
</evidence>
<dbReference type="SUPFAM" id="SSF51735">
    <property type="entry name" value="NAD(P)-binding Rossmann-fold domains"/>
    <property type="match status" value="1"/>
</dbReference>
<evidence type="ECO:0000256" key="9">
    <source>
        <dbReference type="RuleBase" id="RU362068"/>
    </source>
</evidence>
<keyword evidence="13" id="KW-1185">Reference proteome</keyword>
<dbReference type="GO" id="GO:0005737">
    <property type="term" value="C:cytoplasm"/>
    <property type="evidence" value="ECO:0007669"/>
    <property type="project" value="TreeGrafter"/>
</dbReference>
<dbReference type="SUPFAM" id="SSF48179">
    <property type="entry name" value="6-phosphogluconate dehydrogenase C-terminal domain-like"/>
    <property type="match status" value="1"/>
</dbReference>
<dbReference type="GO" id="GO:0008677">
    <property type="term" value="F:2-dehydropantoate 2-reductase activity"/>
    <property type="evidence" value="ECO:0007669"/>
    <property type="project" value="UniProtKB-EC"/>
</dbReference>
<keyword evidence="6 9" id="KW-0560">Oxidoreductase</keyword>
<proteinExistence type="inferred from homology"/>
<evidence type="ECO:0000259" key="11">
    <source>
        <dbReference type="Pfam" id="PF08546"/>
    </source>
</evidence>
<dbReference type="GO" id="GO:0050661">
    <property type="term" value="F:NADP binding"/>
    <property type="evidence" value="ECO:0007669"/>
    <property type="project" value="TreeGrafter"/>
</dbReference>
<dbReference type="RefSeq" id="WP_119357812.1">
    <property type="nucleotide sequence ID" value="NZ_BJXM01000021.1"/>
</dbReference>
<evidence type="ECO:0000313" key="13">
    <source>
        <dbReference type="Proteomes" id="UP000266178"/>
    </source>
</evidence>
<dbReference type="EMBL" id="QWLB01000033">
    <property type="protein sequence ID" value="RIH91768.1"/>
    <property type="molecule type" value="Genomic_DNA"/>
</dbReference>
<feature type="domain" description="Ketopantoate reductase C-terminal" evidence="11">
    <location>
        <begin position="181"/>
        <end position="322"/>
    </location>
</feature>
<dbReference type="InterPro" id="IPR050838">
    <property type="entry name" value="Ketopantoate_reductase"/>
</dbReference>
<keyword evidence="5 9" id="KW-0521">NADP</keyword>
<evidence type="ECO:0000256" key="3">
    <source>
        <dbReference type="ARBA" id="ARBA00013014"/>
    </source>
</evidence>
<dbReference type="InterPro" id="IPR013328">
    <property type="entry name" value="6PGD_dom2"/>
</dbReference>
<dbReference type="GO" id="GO:0015940">
    <property type="term" value="P:pantothenate biosynthetic process"/>
    <property type="evidence" value="ECO:0007669"/>
    <property type="project" value="UniProtKB-UniPathway"/>
</dbReference>
<protein>
    <recommendedName>
        <fullName evidence="4 9">2-dehydropantoate 2-reductase</fullName>
        <ecNumber evidence="3 9">1.1.1.169</ecNumber>
    </recommendedName>
    <alternativeName>
        <fullName evidence="7 9">Ketopantoate reductase</fullName>
    </alternativeName>
</protein>
<dbReference type="Proteomes" id="UP000266178">
    <property type="component" value="Unassembled WGS sequence"/>
</dbReference>
<dbReference type="Gene3D" id="1.10.1040.10">
    <property type="entry name" value="N-(1-d-carboxylethyl)-l-norvaline Dehydrogenase, domain 2"/>
    <property type="match status" value="1"/>
</dbReference>
<evidence type="ECO:0000256" key="6">
    <source>
        <dbReference type="ARBA" id="ARBA00023002"/>
    </source>
</evidence>
<accession>A0A399F6B0</accession>
<dbReference type="InterPro" id="IPR003710">
    <property type="entry name" value="ApbA"/>
</dbReference>
<dbReference type="PANTHER" id="PTHR43765:SF2">
    <property type="entry name" value="2-DEHYDROPANTOATE 2-REDUCTASE"/>
    <property type="match status" value="1"/>
</dbReference>
<reference evidence="12 13" key="1">
    <citation type="submission" date="2018-08" db="EMBL/GenBank/DDBJ databases">
        <title>Meiothermus granaticius genome AF-68 sequencing project.</title>
        <authorList>
            <person name="Da Costa M.S."/>
            <person name="Albuquerque L."/>
            <person name="Raposo P."/>
            <person name="Froufe H.J.C."/>
            <person name="Barroso C.S."/>
            <person name="Egas C."/>
        </authorList>
    </citation>
    <scope>NUCLEOTIDE SEQUENCE [LARGE SCALE GENOMIC DNA]</scope>
    <source>
        <strain evidence="12 13">AF-68</strain>
    </source>
</reference>
<evidence type="ECO:0000259" key="10">
    <source>
        <dbReference type="Pfam" id="PF02558"/>
    </source>
</evidence>
<dbReference type="Pfam" id="PF02558">
    <property type="entry name" value="ApbA"/>
    <property type="match status" value="1"/>
</dbReference>
<dbReference type="PANTHER" id="PTHR43765">
    <property type="entry name" value="2-DEHYDROPANTOATE 2-REDUCTASE-RELATED"/>
    <property type="match status" value="1"/>
</dbReference>
<dbReference type="UniPathway" id="UPA00028">
    <property type="reaction ID" value="UER00004"/>
</dbReference>
<dbReference type="InterPro" id="IPR013332">
    <property type="entry name" value="KPR_N"/>
</dbReference>
<comment type="similarity">
    <text evidence="2 9">Belongs to the ketopantoate reductase family.</text>
</comment>
<dbReference type="AlphaFoldDB" id="A0A399F6B0"/>
<organism evidence="12 13">
    <name type="scientific">Meiothermus granaticius NBRC 107808</name>
    <dbReference type="NCBI Taxonomy" id="1227551"/>
    <lineage>
        <taxon>Bacteria</taxon>
        <taxon>Thermotogati</taxon>
        <taxon>Deinococcota</taxon>
        <taxon>Deinococci</taxon>
        <taxon>Thermales</taxon>
        <taxon>Thermaceae</taxon>
        <taxon>Meiothermus</taxon>
    </lineage>
</organism>
<dbReference type="InterPro" id="IPR036291">
    <property type="entry name" value="NAD(P)-bd_dom_sf"/>
</dbReference>
<evidence type="ECO:0000313" key="12">
    <source>
        <dbReference type="EMBL" id="RIH91768.1"/>
    </source>
</evidence>
<sequence>MNLPEPILIWGAGAIGGTLGAYFQRAGHPVVFVDSASEHVEAIRTRGLRITGPLAEFTVQAPAHTPETLQGRFHTVFLAVKAHHTPAALAQLEPHLEPRGFVVSAQNGLNEIEIAQAIGRERTLGCFVNFGADYLEPGTIHYGGRGAVVVGELDGQITPRLEALHRLLQEFDEGALLTTNIWGYLWGKMAYGAQLFATALTNASIAEAFAAPEHHRLFIELAREVLRVAAAQGIQPEAFNGFEPQAFAPDTPLEQAQQSLEAMAAHNRRSAKSHSGIWRDLAIRRRKTEVDAQLGPILRIGEGWGIPTPITRRLIEMIHEVEAGTRPLDWSNLSELEKELP</sequence>
<dbReference type="Gene3D" id="3.40.50.720">
    <property type="entry name" value="NAD(P)-binding Rossmann-like Domain"/>
    <property type="match status" value="1"/>
</dbReference>
<evidence type="ECO:0000256" key="8">
    <source>
        <dbReference type="ARBA" id="ARBA00048793"/>
    </source>
</evidence>
<gene>
    <name evidence="12" type="ORF">Mgrana_02345</name>
</gene>
<dbReference type="NCBIfam" id="TIGR00745">
    <property type="entry name" value="apbA_panE"/>
    <property type="match status" value="1"/>
</dbReference>
<keyword evidence="9" id="KW-0566">Pantothenate biosynthesis</keyword>
<feature type="domain" description="Ketopantoate reductase N-terminal" evidence="10">
    <location>
        <begin position="7"/>
        <end position="154"/>
    </location>
</feature>
<dbReference type="EC" id="1.1.1.169" evidence="3 9"/>
<comment type="function">
    <text evidence="9">Catalyzes the NADPH-dependent reduction of ketopantoate into pantoic acid.</text>
</comment>
<evidence type="ECO:0000256" key="1">
    <source>
        <dbReference type="ARBA" id="ARBA00004994"/>
    </source>
</evidence>
<evidence type="ECO:0000256" key="2">
    <source>
        <dbReference type="ARBA" id="ARBA00007870"/>
    </source>
</evidence>
<dbReference type="OrthoDB" id="9793586at2"/>
<name>A0A399F6B0_9DEIN</name>
<comment type="caution">
    <text evidence="12">The sequence shown here is derived from an EMBL/GenBank/DDBJ whole genome shotgun (WGS) entry which is preliminary data.</text>
</comment>
<dbReference type="InterPro" id="IPR013752">
    <property type="entry name" value="KPA_reductase"/>
</dbReference>